<gene>
    <name evidence="1" type="ORF">KIPB_008713</name>
</gene>
<dbReference type="AlphaFoldDB" id="A0A9K3D161"/>
<organism evidence="1 2">
    <name type="scientific">Kipferlia bialata</name>
    <dbReference type="NCBI Taxonomy" id="797122"/>
    <lineage>
        <taxon>Eukaryota</taxon>
        <taxon>Metamonada</taxon>
        <taxon>Carpediemonas-like organisms</taxon>
        <taxon>Kipferlia</taxon>
    </lineage>
</organism>
<keyword evidence="2" id="KW-1185">Reference proteome</keyword>
<evidence type="ECO:0000313" key="1">
    <source>
        <dbReference type="EMBL" id="GIQ86792.1"/>
    </source>
</evidence>
<name>A0A9K3D161_9EUKA</name>
<sequence length="368" mass="38412">HEDGGGDRPIEYSDTWWMTMCMQTTFCKGDNILTLEDFTNACAWTGASYPEDCDIPTISTLAPEGDGDDFLSVAAANVFTVLLGSNIGGDGYQDITLPATISNGKVFPPQPRGGEASEHALVMNLWDAMPSGQRLSNLWDAIPSGGQRLSNLWDAIPSGGARLSNLWDAVPSGGYSLTPDVENSLTIASFPSMWFDNDGVSALFGVAPNTQSTGLDWTSAPARSTHSDNFGDLSISLGGGIPPPGNNTVTELTYPSTDTENTETLYLTGNGCSGTFATAGFDITESGTKVGTVFVSSLGGSVPSLVAAEVTACASILRDRDVDSIVLNLTNAPGGTTGTASMVLEALFAPNVAPLMVGGTSVTKRYKY</sequence>
<comment type="caution">
    <text evidence="1">The sequence shown here is derived from an EMBL/GenBank/DDBJ whole genome shotgun (WGS) entry which is preliminary data.</text>
</comment>
<protein>
    <submittedName>
        <fullName evidence="1">Uncharacterized protein</fullName>
    </submittedName>
</protein>
<proteinExistence type="predicted"/>
<dbReference type="Proteomes" id="UP000265618">
    <property type="component" value="Unassembled WGS sequence"/>
</dbReference>
<evidence type="ECO:0000313" key="2">
    <source>
        <dbReference type="Proteomes" id="UP000265618"/>
    </source>
</evidence>
<dbReference type="EMBL" id="BDIP01002766">
    <property type="protein sequence ID" value="GIQ86792.1"/>
    <property type="molecule type" value="Genomic_DNA"/>
</dbReference>
<reference evidence="1 2" key="1">
    <citation type="journal article" date="2018" name="PLoS ONE">
        <title>The draft genome of Kipferlia bialata reveals reductive genome evolution in fornicate parasites.</title>
        <authorList>
            <person name="Tanifuji G."/>
            <person name="Takabayashi S."/>
            <person name="Kume K."/>
            <person name="Takagi M."/>
            <person name="Nakayama T."/>
            <person name="Kamikawa R."/>
            <person name="Inagaki Y."/>
            <person name="Hashimoto T."/>
        </authorList>
    </citation>
    <scope>NUCLEOTIDE SEQUENCE [LARGE SCALE GENOMIC DNA]</scope>
    <source>
        <strain evidence="1">NY0173</strain>
    </source>
</reference>
<accession>A0A9K3D161</accession>
<feature type="non-terminal residue" evidence="1">
    <location>
        <position position="1"/>
    </location>
</feature>